<reference evidence="2" key="1">
    <citation type="journal article" date="2023" name="Genome Biol. Evol.">
        <title>Long-read-based Genome Assembly of Drosophila gunungcola Reveals Fewer Chemosensory Genes in Flower-breeding Species.</title>
        <authorList>
            <person name="Negi A."/>
            <person name="Liao B.Y."/>
            <person name="Yeh S.D."/>
        </authorList>
    </citation>
    <scope>NUCLEOTIDE SEQUENCE</scope>
    <source>
        <strain evidence="2">Sukarami</strain>
    </source>
</reference>
<evidence type="ECO:0000259" key="1">
    <source>
        <dbReference type="Pfam" id="PF15797"/>
    </source>
</evidence>
<dbReference type="Pfam" id="PF15797">
    <property type="entry name" value="DUF4706"/>
    <property type="match status" value="1"/>
</dbReference>
<gene>
    <name evidence="2" type="ORF">M5D96_010769</name>
</gene>
<dbReference type="InterPro" id="IPR031600">
    <property type="entry name" value="DUF4706"/>
</dbReference>
<dbReference type="AlphaFoldDB" id="A0A9P9YGP9"/>
<name>A0A9P9YGP9_9MUSC</name>
<proteinExistence type="predicted"/>
<dbReference type="Proteomes" id="UP001059596">
    <property type="component" value="Unassembled WGS sequence"/>
</dbReference>
<accession>A0A9P9YGP9</accession>
<sequence>MATHEGIHSYFSKLSSLSEKITRDVNNVKSAYSPEAWLKLTLNEQEKILNSHLINPDIYTKYYNRLEEQKRQIKTDNLKNDQKLCFSDAVYSFNGKDLHTYILQNVGLKLLHDENTRDSRDEHSFPFSYRTKSQIKISLKECDEVSDPGVPIDASNVLYLTLMTNVSRSPKLPSLHTYDCDMTDVNQSKVITNLISDQKSICVYNNEECFDSNQELQLLVSFGSKSSMSNDLSDNENEFKDIRQDENAKLLTPEIPKGFDFLNNW</sequence>
<comment type="caution">
    <text evidence="2">The sequence shown here is derived from an EMBL/GenBank/DDBJ whole genome shotgun (WGS) entry which is preliminary data.</text>
</comment>
<evidence type="ECO:0000313" key="3">
    <source>
        <dbReference type="Proteomes" id="UP001059596"/>
    </source>
</evidence>
<feature type="domain" description="DUF4706" evidence="1">
    <location>
        <begin position="9"/>
        <end position="137"/>
    </location>
</feature>
<keyword evidence="3" id="KW-1185">Reference proteome</keyword>
<protein>
    <recommendedName>
        <fullName evidence="1">DUF4706 domain-containing protein</fullName>
    </recommendedName>
</protein>
<evidence type="ECO:0000313" key="2">
    <source>
        <dbReference type="EMBL" id="KAI8036463.1"/>
    </source>
</evidence>
<organism evidence="2 3">
    <name type="scientific">Drosophila gunungcola</name>
    <name type="common">fruit fly</name>
    <dbReference type="NCBI Taxonomy" id="103775"/>
    <lineage>
        <taxon>Eukaryota</taxon>
        <taxon>Metazoa</taxon>
        <taxon>Ecdysozoa</taxon>
        <taxon>Arthropoda</taxon>
        <taxon>Hexapoda</taxon>
        <taxon>Insecta</taxon>
        <taxon>Pterygota</taxon>
        <taxon>Neoptera</taxon>
        <taxon>Endopterygota</taxon>
        <taxon>Diptera</taxon>
        <taxon>Brachycera</taxon>
        <taxon>Muscomorpha</taxon>
        <taxon>Ephydroidea</taxon>
        <taxon>Drosophilidae</taxon>
        <taxon>Drosophila</taxon>
        <taxon>Sophophora</taxon>
    </lineage>
</organism>
<dbReference type="PANTHER" id="PTHR34394:SF1">
    <property type="entry name" value="SIMILAR TO RIKEN CDNA 2310022B05"/>
    <property type="match status" value="1"/>
</dbReference>
<dbReference type="EMBL" id="JAMKOV010000019">
    <property type="protein sequence ID" value="KAI8036463.1"/>
    <property type="molecule type" value="Genomic_DNA"/>
</dbReference>
<dbReference type="OrthoDB" id="5984457at2759"/>
<dbReference type="PANTHER" id="PTHR34394">
    <property type="entry name" value="SIMILAR TO RIKEN CDNA 2310022B05"/>
    <property type="match status" value="1"/>
</dbReference>